<dbReference type="RefSeq" id="XP_009065636.1">
    <property type="nucleotide sequence ID" value="XM_009067388.1"/>
</dbReference>
<organism evidence="2 3">
    <name type="scientific">Lottia gigantea</name>
    <name type="common">Giant owl limpet</name>
    <dbReference type="NCBI Taxonomy" id="225164"/>
    <lineage>
        <taxon>Eukaryota</taxon>
        <taxon>Metazoa</taxon>
        <taxon>Spiralia</taxon>
        <taxon>Lophotrochozoa</taxon>
        <taxon>Mollusca</taxon>
        <taxon>Gastropoda</taxon>
        <taxon>Patellogastropoda</taxon>
        <taxon>Lottioidea</taxon>
        <taxon>Lottiidae</taxon>
        <taxon>Lottia</taxon>
    </lineage>
</organism>
<accession>V4B564</accession>
<gene>
    <name evidence="2" type="ORF">LOTGIDRAFT_236468</name>
</gene>
<name>V4B564_LOTGI</name>
<evidence type="ECO:0000256" key="1">
    <source>
        <dbReference type="SAM" id="Phobius"/>
    </source>
</evidence>
<dbReference type="AlphaFoldDB" id="V4B564"/>
<evidence type="ECO:0000313" key="3">
    <source>
        <dbReference type="Proteomes" id="UP000030746"/>
    </source>
</evidence>
<keyword evidence="3" id="KW-1185">Reference proteome</keyword>
<dbReference type="GeneID" id="20250160"/>
<keyword evidence="1" id="KW-1133">Transmembrane helix</keyword>
<dbReference type="EMBL" id="KB203629">
    <property type="protein sequence ID" value="ESO83604.1"/>
    <property type="molecule type" value="Genomic_DNA"/>
</dbReference>
<keyword evidence="1" id="KW-0472">Membrane</keyword>
<dbReference type="OrthoDB" id="6151226at2759"/>
<sequence length="324" mass="36044">MEFILKIILCLLLIELTCLTTSLGVLDGASEHYSYKYILNADYLEGIVDEAAARETVIMALDEDQVVTGTLDASDNKIIIEISTSQYRKDYFKSLNRKLKEDNVDLPPEITSMNSSLNNSLPQEIQIQIVHTRAFKVSPDFSLRLTGDLGELERKATIQFYIMLVNTTSISIVSNPLPFLVYVKKTPRNNEEHGGAIYAGVILLIIMAISLLLPFTVRAKRRRRAGKPICGCGSAEGNEESSIEEIQQKSEPQVFDNPAMVFANGQQKVRRSSLATSHFHYGPKWLDPHYDTSATTYDPLNGTEKPKVNGSVSFSALPAVIEKP</sequence>
<dbReference type="Proteomes" id="UP000030746">
    <property type="component" value="Unassembled WGS sequence"/>
</dbReference>
<feature type="transmembrane region" description="Helical" evidence="1">
    <location>
        <begin position="195"/>
        <end position="217"/>
    </location>
</feature>
<dbReference type="HOGENOM" id="CLU_840173_0_0_1"/>
<feature type="transmembrane region" description="Helical" evidence="1">
    <location>
        <begin position="6"/>
        <end position="26"/>
    </location>
</feature>
<dbReference type="KEGG" id="lgi:LOTGIDRAFT_236468"/>
<reference evidence="2 3" key="1">
    <citation type="journal article" date="2013" name="Nature">
        <title>Insights into bilaterian evolution from three spiralian genomes.</title>
        <authorList>
            <person name="Simakov O."/>
            <person name="Marletaz F."/>
            <person name="Cho S.J."/>
            <person name="Edsinger-Gonzales E."/>
            <person name="Havlak P."/>
            <person name="Hellsten U."/>
            <person name="Kuo D.H."/>
            <person name="Larsson T."/>
            <person name="Lv J."/>
            <person name="Arendt D."/>
            <person name="Savage R."/>
            <person name="Osoegawa K."/>
            <person name="de Jong P."/>
            <person name="Grimwood J."/>
            <person name="Chapman J.A."/>
            <person name="Shapiro H."/>
            <person name="Aerts A."/>
            <person name="Otillar R.P."/>
            <person name="Terry A.Y."/>
            <person name="Boore J.L."/>
            <person name="Grigoriev I.V."/>
            <person name="Lindberg D.R."/>
            <person name="Seaver E.C."/>
            <person name="Weisblat D.A."/>
            <person name="Putnam N.H."/>
            <person name="Rokhsar D.S."/>
        </authorList>
    </citation>
    <scope>NUCLEOTIDE SEQUENCE [LARGE SCALE GENOMIC DNA]</scope>
</reference>
<protein>
    <submittedName>
        <fullName evidence="2">Uncharacterized protein</fullName>
    </submittedName>
</protein>
<keyword evidence="1" id="KW-0812">Transmembrane</keyword>
<feature type="transmembrane region" description="Helical" evidence="1">
    <location>
        <begin position="160"/>
        <end position="183"/>
    </location>
</feature>
<evidence type="ECO:0000313" key="2">
    <source>
        <dbReference type="EMBL" id="ESO83604.1"/>
    </source>
</evidence>
<dbReference type="CTD" id="20250160"/>
<proteinExistence type="predicted"/>